<dbReference type="InterPro" id="IPR050569">
    <property type="entry name" value="TAAR"/>
</dbReference>
<dbReference type="SMART" id="SM01381">
    <property type="entry name" value="7TM_GPCR_Srsx"/>
    <property type="match status" value="1"/>
</dbReference>
<feature type="transmembrane region" description="Helical" evidence="9">
    <location>
        <begin position="340"/>
        <end position="362"/>
    </location>
</feature>
<dbReference type="Gene3D" id="1.20.1070.10">
    <property type="entry name" value="Rhodopsin 7-helix transmembrane proteins"/>
    <property type="match status" value="1"/>
</dbReference>
<dbReference type="OrthoDB" id="5952003at2759"/>
<keyword evidence="5" id="KW-0297">G-protein coupled receptor</keyword>
<dbReference type="KEGG" id="nve:5515686"/>
<evidence type="ECO:0000256" key="8">
    <source>
        <dbReference type="ARBA" id="ARBA00023224"/>
    </source>
</evidence>
<feature type="transmembrane region" description="Helical" evidence="9">
    <location>
        <begin position="69"/>
        <end position="94"/>
    </location>
</feature>
<dbReference type="InterPro" id="IPR000276">
    <property type="entry name" value="GPCR_Rhodpsn"/>
</dbReference>
<evidence type="ECO:0000256" key="5">
    <source>
        <dbReference type="ARBA" id="ARBA00023040"/>
    </source>
</evidence>
<dbReference type="GO" id="GO:0004930">
    <property type="term" value="F:G protein-coupled receptor activity"/>
    <property type="evidence" value="ECO:0000318"/>
    <property type="project" value="GO_Central"/>
</dbReference>
<feature type="transmembrane region" description="Helical" evidence="9">
    <location>
        <begin position="303"/>
        <end position="328"/>
    </location>
</feature>
<feature type="transmembrane region" description="Helical" evidence="9">
    <location>
        <begin position="179"/>
        <end position="200"/>
    </location>
</feature>
<dbReference type="GO" id="GO:0005886">
    <property type="term" value="C:plasma membrane"/>
    <property type="evidence" value="ECO:0000318"/>
    <property type="project" value="GO_Central"/>
</dbReference>
<evidence type="ECO:0000256" key="4">
    <source>
        <dbReference type="ARBA" id="ARBA00022989"/>
    </source>
</evidence>
<protein>
    <recommendedName>
        <fullName evidence="10">G-protein coupled receptors family 1 profile domain-containing protein</fullName>
    </recommendedName>
</protein>
<dbReference type="STRING" id="45351.A7RXX8"/>
<evidence type="ECO:0000313" key="12">
    <source>
        <dbReference type="Proteomes" id="UP000001593"/>
    </source>
</evidence>
<keyword evidence="4 9" id="KW-1133">Transmembrane helix</keyword>
<dbReference type="HOGENOM" id="CLU_009579_14_1_1"/>
<dbReference type="FunCoup" id="A7RXX8">
    <property type="interactions" value="49"/>
</dbReference>
<reference evidence="11 12" key="1">
    <citation type="journal article" date="2007" name="Science">
        <title>Sea anemone genome reveals ancestral eumetazoan gene repertoire and genomic organization.</title>
        <authorList>
            <person name="Putnam N.H."/>
            <person name="Srivastava M."/>
            <person name="Hellsten U."/>
            <person name="Dirks B."/>
            <person name="Chapman J."/>
            <person name="Salamov A."/>
            <person name="Terry A."/>
            <person name="Shapiro H."/>
            <person name="Lindquist E."/>
            <person name="Kapitonov V.V."/>
            <person name="Jurka J."/>
            <person name="Genikhovich G."/>
            <person name="Grigoriev I.V."/>
            <person name="Lucas S.M."/>
            <person name="Steele R.E."/>
            <person name="Finnerty J.R."/>
            <person name="Technau U."/>
            <person name="Martindale M.Q."/>
            <person name="Rokhsar D.S."/>
        </authorList>
    </citation>
    <scope>NUCLEOTIDE SEQUENCE [LARGE SCALE GENOMIC DNA]</scope>
    <source>
        <strain evidence="12">CH2 X CH6</strain>
    </source>
</reference>
<evidence type="ECO:0000313" key="11">
    <source>
        <dbReference type="EMBL" id="EDO43740.1"/>
    </source>
</evidence>
<dbReference type="PANTHER" id="PTHR24249:SF372">
    <property type="entry name" value="G-PROTEIN COUPLED RECEPTORS FAMILY 1 PROFILE DOMAIN-CONTAINING PROTEIN"/>
    <property type="match status" value="1"/>
</dbReference>
<sequence length="384" mass="42778">MNNSWVDFTKCAYWSHHTITPANYASLFALDCALSVINGLTSPATFASNALILFAILKTPLLHTPTNVLVFSLVLADSLVGILLQPLAVVYLLIEGNTCTVIDALTFLNVTVIGVSLSTMALVSLDLYLSLYFPFRYPSKVTIRRVSSVSIIVWLYWTIMVAIPMVTPGRTAMLLVESVLGVTWLVCLVVIAISYFRIFWLVRYHVTKIKTLTPVEHTGPQPIGDREANVNHRGSLNLQFLSKVKEKEDFPVSDQKLSVINSKPISTCSQAVSCQQSAKDQPNITRPKPITAQQPVRARKTKLAVTMGYVIGTSLFCYFPFGVVVLFLRANPNPSLSLVAAFYVLITLQFLSSFVNPLVYCWRVRELREACSTLLRSLGRRFFN</sequence>
<accession>A7RXX8</accession>
<name>A7RXX8_NEMVE</name>
<dbReference type="EMBL" id="DS469551">
    <property type="protein sequence ID" value="EDO43740.1"/>
    <property type="molecule type" value="Genomic_DNA"/>
</dbReference>
<evidence type="ECO:0000259" key="10">
    <source>
        <dbReference type="PROSITE" id="PS50262"/>
    </source>
</evidence>
<dbReference type="SUPFAM" id="SSF81321">
    <property type="entry name" value="Family A G protein-coupled receptor-like"/>
    <property type="match status" value="1"/>
</dbReference>
<dbReference type="PANTHER" id="PTHR24249">
    <property type="entry name" value="HISTAMINE RECEPTOR-RELATED G-PROTEIN COUPLED RECEPTOR"/>
    <property type="match status" value="1"/>
</dbReference>
<feature type="transmembrane region" description="Helical" evidence="9">
    <location>
        <begin position="36"/>
        <end position="57"/>
    </location>
</feature>
<gene>
    <name evidence="11" type="ORF">NEMVEDRAFT_v1g203786</name>
</gene>
<dbReference type="AlphaFoldDB" id="A7RXX8"/>
<feature type="transmembrane region" description="Helical" evidence="9">
    <location>
        <begin position="106"/>
        <end position="129"/>
    </location>
</feature>
<dbReference type="Pfam" id="PF00001">
    <property type="entry name" value="7tm_1"/>
    <property type="match status" value="1"/>
</dbReference>
<dbReference type="InParanoid" id="A7RXX8"/>
<feature type="domain" description="G-protein coupled receptors family 1 profile" evidence="10">
    <location>
        <begin position="48"/>
        <end position="360"/>
    </location>
</feature>
<evidence type="ECO:0000256" key="3">
    <source>
        <dbReference type="ARBA" id="ARBA00022692"/>
    </source>
</evidence>
<comment type="subcellular location">
    <subcellularLocation>
        <location evidence="1">Cell membrane</location>
        <topology evidence="1">Multi-pass membrane protein</topology>
    </subcellularLocation>
</comment>
<evidence type="ECO:0000256" key="1">
    <source>
        <dbReference type="ARBA" id="ARBA00004651"/>
    </source>
</evidence>
<keyword evidence="12" id="KW-1185">Reference proteome</keyword>
<keyword evidence="2" id="KW-1003">Cell membrane</keyword>
<feature type="transmembrane region" description="Helical" evidence="9">
    <location>
        <begin position="149"/>
        <end position="167"/>
    </location>
</feature>
<keyword evidence="3 9" id="KW-0812">Transmembrane</keyword>
<organism evidence="11 12">
    <name type="scientific">Nematostella vectensis</name>
    <name type="common">Starlet sea anemone</name>
    <dbReference type="NCBI Taxonomy" id="45351"/>
    <lineage>
        <taxon>Eukaryota</taxon>
        <taxon>Metazoa</taxon>
        <taxon>Cnidaria</taxon>
        <taxon>Anthozoa</taxon>
        <taxon>Hexacorallia</taxon>
        <taxon>Actiniaria</taxon>
        <taxon>Edwardsiidae</taxon>
        <taxon>Nematostella</taxon>
    </lineage>
</organism>
<dbReference type="CDD" id="cd00637">
    <property type="entry name" value="7tm_classA_rhodopsin-like"/>
    <property type="match status" value="1"/>
</dbReference>
<dbReference type="InterPro" id="IPR017452">
    <property type="entry name" value="GPCR_Rhodpsn_7TM"/>
</dbReference>
<dbReference type="GO" id="GO:0007186">
    <property type="term" value="P:G protein-coupled receptor signaling pathway"/>
    <property type="evidence" value="ECO:0000318"/>
    <property type="project" value="GO_Central"/>
</dbReference>
<evidence type="ECO:0000256" key="9">
    <source>
        <dbReference type="SAM" id="Phobius"/>
    </source>
</evidence>
<dbReference type="eggNOG" id="KOG3656">
    <property type="taxonomic scope" value="Eukaryota"/>
</dbReference>
<keyword evidence="6 9" id="KW-0472">Membrane</keyword>
<proteinExistence type="predicted"/>
<dbReference type="PRINTS" id="PR00237">
    <property type="entry name" value="GPCRRHODOPSN"/>
</dbReference>
<dbReference type="OMA" id="CERTESV"/>
<evidence type="ECO:0000256" key="6">
    <source>
        <dbReference type="ARBA" id="ARBA00023136"/>
    </source>
</evidence>
<keyword evidence="8" id="KW-0807">Transducer</keyword>
<dbReference type="PhylomeDB" id="A7RXX8"/>
<evidence type="ECO:0000256" key="7">
    <source>
        <dbReference type="ARBA" id="ARBA00023170"/>
    </source>
</evidence>
<dbReference type="PROSITE" id="PS50262">
    <property type="entry name" value="G_PROTEIN_RECEP_F1_2"/>
    <property type="match status" value="1"/>
</dbReference>
<keyword evidence="7" id="KW-0675">Receptor</keyword>
<evidence type="ECO:0000256" key="2">
    <source>
        <dbReference type="ARBA" id="ARBA00022475"/>
    </source>
</evidence>
<dbReference type="Proteomes" id="UP000001593">
    <property type="component" value="Unassembled WGS sequence"/>
</dbReference>